<keyword evidence="2" id="KW-1185">Reference proteome</keyword>
<organism evidence="1 2">
    <name type="scientific">Pseudomonas gingeri NCPPB 3146 = LMG 5327</name>
    <dbReference type="NCBI Taxonomy" id="707248"/>
    <lineage>
        <taxon>Bacteria</taxon>
        <taxon>Pseudomonadati</taxon>
        <taxon>Pseudomonadota</taxon>
        <taxon>Gammaproteobacteria</taxon>
        <taxon>Pseudomonadales</taxon>
        <taxon>Pseudomonadaceae</taxon>
        <taxon>Pseudomonas</taxon>
    </lineage>
</organism>
<sequence>MLKKSAMVSTAEKYALEIEIFTLSRGFRAQISRSRAQKRHLQQSVHAQPGRIDFFNTIGQKLPYLSLSFSRLFINQLACKIWESRA</sequence>
<proteinExistence type="predicted"/>
<gene>
    <name evidence="1" type="ORF">CCU68_31935</name>
</gene>
<name>A0ABX4XUW9_9PSED</name>
<evidence type="ECO:0000313" key="1">
    <source>
        <dbReference type="EMBL" id="PNQ88471.1"/>
    </source>
</evidence>
<comment type="caution">
    <text evidence="1">The sequence shown here is derived from an EMBL/GenBank/DDBJ whole genome shotgun (WGS) entry which is preliminary data.</text>
</comment>
<accession>A0ABX4XUW9</accession>
<dbReference type="EMBL" id="POWE01000178">
    <property type="protein sequence ID" value="PNQ88471.1"/>
    <property type="molecule type" value="Genomic_DNA"/>
</dbReference>
<protein>
    <submittedName>
        <fullName evidence="1">Uncharacterized protein</fullName>
    </submittedName>
</protein>
<reference evidence="1 2" key="1">
    <citation type="submission" date="2018-01" db="EMBL/GenBank/DDBJ databases">
        <title>Draft Genome Sequence of Pseudomonas gingeri NCPPB 3146 (LMG 5327), a White Line Reaction Producer.</title>
        <authorList>
            <person name="Rokni-Zadeh H."/>
            <person name="Bahrami T."/>
            <person name="Zarvandi S."/>
            <person name="Changi-Ashtiani M."/>
            <person name="De Mot R."/>
        </authorList>
    </citation>
    <scope>NUCLEOTIDE SEQUENCE [LARGE SCALE GENOMIC DNA]</scope>
    <source>
        <strain evidence="2">NCPPB 3146 \ LMG 5327</strain>
    </source>
</reference>
<dbReference type="Proteomes" id="UP000236232">
    <property type="component" value="Unassembled WGS sequence"/>
</dbReference>
<evidence type="ECO:0000313" key="2">
    <source>
        <dbReference type="Proteomes" id="UP000236232"/>
    </source>
</evidence>